<feature type="compositionally biased region" description="Polar residues" evidence="1">
    <location>
        <begin position="142"/>
        <end position="151"/>
    </location>
</feature>
<protein>
    <submittedName>
        <fullName evidence="3">Uncharacterized protein</fullName>
    </submittedName>
</protein>
<name>A0AAV2TXP7_CALDB</name>
<keyword evidence="2" id="KW-0732">Signal</keyword>
<evidence type="ECO:0000313" key="4">
    <source>
        <dbReference type="Proteomes" id="UP001497525"/>
    </source>
</evidence>
<feature type="signal peptide" evidence="2">
    <location>
        <begin position="1"/>
        <end position="24"/>
    </location>
</feature>
<proteinExistence type="predicted"/>
<feature type="region of interest" description="Disordered" evidence="1">
    <location>
        <begin position="128"/>
        <end position="151"/>
    </location>
</feature>
<dbReference type="EMBL" id="CAXLJL010000967">
    <property type="protein sequence ID" value="CAL5142154.1"/>
    <property type="molecule type" value="Genomic_DNA"/>
</dbReference>
<dbReference type="AlphaFoldDB" id="A0AAV2TXP7"/>
<feature type="compositionally biased region" description="Low complexity" evidence="1">
    <location>
        <begin position="128"/>
        <end position="140"/>
    </location>
</feature>
<evidence type="ECO:0000256" key="2">
    <source>
        <dbReference type="SAM" id="SignalP"/>
    </source>
</evidence>
<evidence type="ECO:0000313" key="3">
    <source>
        <dbReference type="EMBL" id="CAL5142154.1"/>
    </source>
</evidence>
<feature type="chain" id="PRO_5043797205" evidence="2">
    <location>
        <begin position="25"/>
        <end position="270"/>
    </location>
</feature>
<dbReference type="Proteomes" id="UP001497525">
    <property type="component" value="Unassembled WGS sequence"/>
</dbReference>
<reference evidence="3" key="1">
    <citation type="submission" date="2024-06" db="EMBL/GenBank/DDBJ databases">
        <authorList>
            <person name="Liu X."/>
            <person name="Lenzi L."/>
            <person name="Haldenby T S."/>
            <person name="Uol C."/>
        </authorList>
    </citation>
    <scope>NUCLEOTIDE SEQUENCE</scope>
</reference>
<accession>A0AAV2TXP7</accession>
<organism evidence="3 4">
    <name type="scientific">Calicophoron daubneyi</name>
    <name type="common">Rumen fluke</name>
    <name type="synonym">Paramphistomum daubneyi</name>
    <dbReference type="NCBI Taxonomy" id="300641"/>
    <lineage>
        <taxon>Eukaryota</taxon>
        <taxon>Metazoa</taxon>
        <taxon>Spiralia</taxon>
        <taxon>Lophotrochozoa</taxon>
        <taxon>Platyhelminthes</taxon>
        <taxon>Trematoda</taxon>
        <taxon>Digenea</taxon>
        <taxon>Plagiorchiida</taxon>
        <taxon>Pronocephalata</taxon>
        <taxon>Paramphistomoidea</taxon>
        <taxon>Paramphistomidae</taxon>
        <taxon>Calicophoron</taxon>
    </lineage>
</organism>
<sequence length="270" mass="28104">MTGDWFCRPLFAVLLLANIDVSQAGVASSVRYITQTPWSSGGFLFPSTFPQFQYLQGGLSQQDGQNTNRLAVQPISNVQTGLSAQQQPAAYQANNAQVPSGTPGSLLVGQASGQRTLVYPQGPSSSLVSAVPSSSAGGSAEVTPNSNTNAGSLITDSSVIGGQSDGIIGSDGQILGNLQDAAAVDSAGQYGSSLLRGQLSLPCLTESLSQYQPQQVVYSQPDFPVAYNYRLPGQRNTVALTIDQFGRPVLSQSATLPQSPLVGSVYRVSV</sequence>
<evidence type="ECO:0000256" key="1">
    <source>
        <dbReference type="SAM" id="MobiDB-lite"/>
    </source>
</evidence>
<gene>
    <name evidence="3" type="ORF">CDAUBV1_LOCUS17425</name>
</gene>
<comment type="caution">
    <text evidence="3">The sequence shown here is derived from an EMBL/GenBank/DDBJ whole genome shotgun (WGS) entry which is preliminary data.</text>
</comment>